<evidence type="ECO:0000256" key="1">
    <source>
        <dbReference type="ARBA" id="ARBA00022516"/>
    </source>
</evidence>
<feature type="binding site" evidence="8">
    <location>
        <position position="8"/>
    </location>
    <ligand>
        <name>Mg(2+)</name>
        <dbReference type="ChEBI" id="CHEBI:18420"/>
    </ligand>
</feature>
<evidence type="ECO:0000313" key="12">
    <source>
        <dbReference type="Proteomes" id="UP000831775"/>
    </source>
</evidence>
<proteinExistence type="inferred from homology"/>
<evidence type="ECO:0000256" key="3">
    <source>
        <dbReference type="ARBA" id="ARBA00022723"/>
    </source>
</evidence>
<comment type="subcellular location">
    <subcellularLocation>
        <location evidence="8">Cytoplasm</location>
    </subcellularLocation>
</comment>
<dbReference type="EMBL" id="CP095043">
    <property type="protein sequence ID" value="UOQ61348.1"/>
    <property type="molecule type" value="Genomic_DNA"/>
</dbReference>
<evidence type="ECO:0000256" key="8">
    <source>
        <dbReference type="HAMAP-Rule" id="MF_00101"/>
    </source>
</evidence>
<keyword evidence="8" id="KW-0963">Cytoplasm</keyword>
<keyword evidence="1 8" id="KW-0444">Lipid biosynthesis</keyword>
<keyword evidence="5 8" id="KW-0460">Magnesium</keyword>
<gene>
    <name evidence="8" type="primary">acpS</name>
    <name evidence="11" type="ORF">MUN76_05095</name>
</gene>
<dbReference type="NCBIfam" id="NF000832">
    <property type="entry name" value="PRK00070.3-2"/>
    <property type="match status" value="1"/>
</dbReference>
<keyword evidence="7 8" id="KW-0275">Fatty acid biosynthesis</keyword>
<feature type="binding site" evidence="8">
    <location>
        <position position="50"/>
    </location>
    <ligand>
        <name>Mg(2+)</name>
        <dbReference type="ChEBI" id="CHEBI:18420"/>
    </ligand>
</feature>
<dbReference type="SUPFAM" id="SSF56214">
    <property type="entry name" value="4'-phosphopantetheinyl transferase"/>
    <property type="match status" value="1"/>
</dbReference>
<feature type="region of interest" description="Disordered" evidence="9">
    <location>
        <begin position="118"/>
        <end position="141"/>
    </location>
</feature>
<comment type="cofactor">
    <cofactor evidence="8">
        <name>Mg(2+)</name>
        <dbReference type="ChEBI" id="CHEBI:18420"/>
    </cofactor>
</comment>
<accession>A0ABY4FYI0</accession>
<evidence type="ECO:0000259" key="10">
    <source>
        <dbReference type="Pfam" id="PF01648"/>
    </source>
</evidence>
<comment type="function">
    <text evidence="8">Transfers the 4'-phosphopantetheine moiety from coenzyme A to a Ser of acyl-carrier-protein.</text>
</comment>
<dbReference type="InterPro" id="IPR004568">
    <property type="entry name" value="Ppantetheine-prot_Trfase_dom"/>
</dbReference>
<keyword evidence="12" id="KW-1185">Reference proteome</keyword>
<dbReference type="GO" id="GO:0008897">
    <property type="term" value="F:holo-[acyl-carrier-protein] synthase activity"/>
    <property type="evidence" value="ECO:0007669"/>
    <property type="project" value="UniProtKB-EC"/>
</dbReference>
<keyword evidence="2 8" id="KW-0808">Transferase</keyword>
<keyword evidence="4 8" id="KW-0276">Fatty acid metabolism</keyword>
<comment type="similarity">
    <text evidence="8">Belongs to the P-Pant transferase superfamily. AcpS family.</text>
</comment>
<evidence type="ECO:0000313" key="11">
    <source>
        <dbReference type="EMBL" id="UOQ61348.1"/>
    </source>
</evidence>
<dbReference type="Gene3D" id="3.90.470.20">
    <property type="entry name" value="4'-phosphopantetheinyl transferase domain"/>
    <property type="match status" value="1"/>
</dbReference>
<protein>
    <recommendedName>
        <fullName evidence="8">Holo-[acyl-carrier-protein] synthase</fullName>
        <shortName evidence="8">Holo-ACP synthase</shortName>
        <ecNumber evidence="8">2.7.8.7</ecNumber>
    </recommendedName>
    <alternativeName>
        <fullName evidence="8">4'-phosphopantetheinyl transferase AcpS</fullName>
    </alternativeName>
</protein>
<dbReference type="InterPro" id="IPR002582">
    <property type="entry name" value="ACPS"/>
</dbReference>
<dbReference type="InterPro" id="IPR037143">
    <property type="entry name" value="4-PPantetheinyl_Trfase_dom_sf"/>
</dbReference>
<dbReference type="Proteomes" id="UP000831775">
    <property type="component" value="Chromosome"/>
</dbReference>
<dbReference type="EC" id="2.7.8.7" evidence="8"/>
<dbReference type="Pfam" id="PF01648">
    <property type="entry name" value="ACPS"/>
    <property type="match status" value="1"/>
</dbReference>
<reference evidence="11 12" key="1">
    <citation type="submission" date="2022-04" db="EMBL/GenBank/DDBJ databases">
        <title>Leucobacter sp. isolated from rhizosphere of onion.</title>
        <authorList>
            <person name="Won M."/>
            <person name="Lee C.-M."/>
            <person name="Woen H.-Y."/>
            <person name="Kwon S.-W."/>
        </authorList>
    </citation>
    <scope>NUCLEOTIDE SEQUENCE [LARGE SCALE GENOMIC DNA]</scope>
    <source>
        <strain evidence="11 12">H25R-14</strain>
    </source>
</reference>
<name>A0ABY4FYI0_9MICO</name>
<dbReference type="HAMAP" id="MF_00101">
    <property type="entry name" value="AcpS"/>
    <property type="match status" value="1"/>
</dbReference>
<evidence type="ECO:0000256" key="9">
    <source>
        <dbReference type="SAM" id="MobiDB-lite"/>
    </source>
</evidence>
<evidence type="ECO:0000256" key="7">
    <source>
        <dbReference type="ARBA" id="ARBA00023160"/>
    </source>
</evidence>
<keyword evidence="6 8" id="KW-0443">Lipid metabolism</keyword>
<evidence type="ECO:0000256" key="6">
    <source>
        <dbReference type="ARBA" id="ARBA00023098"/>
    </source>
</evidence>
<dbReference type="NCBIfam" id="TIGR00556">
    <property type="entry name" value="pantethn_trn"/>
    <property type="match status" value="1"/>
</dbReference>
<sequence length="141" mass="14726">MIRGIGVDTVDIPRFERQLARTPALRTRLFAPDEQPLGAASLAARFAAREALIKALGGSGELTWHDMAVGRDDDRAPVFVGGPGLRAALVARGADRVHLSLTHDAGVATAFVIVESSSGGSTLEPGWAEHRGTTENGGESA</sequence>
<dbReference type="InterPro" id="IPR008278">
    <property type="entry name" value="4-PPantetheinyl_Trfase_dom"/>
</dbReference>
<feature type="domain" description="4'-phosphopantetheinyl transferase" evidence="10">
    <location>
        <begin position="4"/>
        <end position="78"/>
    </location>
</feature>
<organism evidence="11 12">
    <name type="scientific">Leucobacter rhizosphaerae</name>
    <dbReference type="NCBI Taxonomy" id="2932245"/>
    <lineage>
        <taxon>Bacteria</taxon>
        <taxon>Bacillati</taxon>
        <taxon>Actinomycetota</taxon>
        <taxon>Actinomycetes</taxon>
        <taxon>Micrococcales</taxon>
        <taxon>Microbacteriaceae</taxon>
        <taxon>Leucobacter</taxon>
    </lineage>
</organism>
<keyword evidence="3 8" id="KW-0479">Metal-binding</keyword>
<dbReference type="RefSeq" id="WP_244687743.1">
    <property type="nucleotide sequence ID" value="NZ_CP095043.1"/>
</dbReference>
<evidence type="ECO:0000256" key="2">
    <source>
        <dbReference type="ARBA" id="ARBA00022679"/>
    </source>
</evidence>
<evidence type="ECO:0000256" key="5">
    <source>
        <dbReference type="ARBA" id="ARBA00022842"/>
    </source>
</evidence>
<comment type="catalytic activity">
    <reaction evidence="8">
        <text>apo-[ACP] + CoA = holo-[ACP] + adenosine 3',5'-bisphosphate + H(+)</text>
        <dbReference type="Rhea" id="RHEA:12068"/>
        <dbReference type="Rhea" id="RHEA-COMP:9685"/>
        <dbReference type="Rhea" id="RHEA-COMP:9690"/>
        <dbReference type="ChEBI" id="CHEBI:15378"/>
        <dbReference type="ChEBI" id="CHEBI:29999"/>
        <dbReference type="ChEBI" id="CHEBI:57287"/>
        <dbReference type="ChEBI" id="CHEBI:58343"/>
        <dbReference type="ChEBI" id="CHEBI:64479"/>
        <dbReference type="EC" id="2.7.8.7"/>
    </reaction>
</comment>
<evidence type="ECO:0000256" key="4">
    <source>
        <dbReference type="ARBA" id="ARBA00022832"/>
    </source>
</evidence>